<feature type="transmembrane region" description="Helical" evidence="6">
    <location>
        <begin position="127"/>
        <end position="149"/>
    </location>
</feature>
<sequence length="150" mass="17158">MRRVLSLIIFLVITVGGGLAIGLATLPGEWYAQLEKPFFNPPSWIFSPVWTVLYVLIAFAGWRTFEQARSSAGMKLWFAQLVLNFLWSPSFFGAQRMDLALFVIILLLITILFFIRERWGKDRIVAYCFMPYAAWVAFATLLNASLLILN</sequence>
<gene>
    <name evidence="7" type="primary">tspO</name>
    <name evidence="7" type="ORF">GCM10010136_17120</name>
</gene>
<evidence type="ECO:0000256" key="1">
    <source>
        <dbReference type="ARBA" id="ARBA00004141"/>
    </source>
</evidence>
<feature type="transmembrane region" description="Helical" evidence="6">
    <location>
        <begin position="44"/>
        <end position="62"/>
    </location>
</feature>
<dbReference type="PANTHER" id="PTHR10057">
    <property type="entry name" value="PERIPHERAL-TYPE BENZODIAZEPINE RECEPTOR"/>
    <property type="match status" value="1"/>
</dbReference>
<dbReference type="InterPro" id="IPR038330">
    <property type="entry name" value="TspO/MBR-related_sf"/>
</dbReference>
<evidence type="ECO:0000256" key="2">
    <source>
        <dbReference type="ARBA" id="ARBA00007524"/>
    </source>
</evidence>
<evidence type="ECO:0000256" key="4">
    <source>
        <dbReference type="ARBA" id="ARBA00022989"/>
    </source>
</evidence>
<keyword evidence="3 6" id="KW-0812">Transmembrane</keyword>
<comment type="caution">
    <text evidence="7">The sequence shown here is derived from an EMBL/GenBank/DDBJ whole genome shotgun (WGS) entry which is preliminary data.</text>
</comment>
<dbReference type="RefSeq" id="WP_189489587.1">
    <property type="nucleotide sequence ID" value="NZ_BMZO01000005.1"/>
</dbReference>
<keyword evidence="4 6" id="KW-1133">Transmembrane helix</keyword>
<keyword evidence="5 6" id="KW-0472">Membrane</keyword>
<feature type="transmembrane region" description="Helical" evidence="6">
    <location>
        <begin position="99"/>
        <end position="115"/>
    </location>
</feature>
<dbReference type="GO" id="GO:0033013">
    <property type="term" value="P:tetrapyrrole metabolic process"/>
    <property type="evidence" value="ECO:0007669"/>
    <property type="project" value="UniProtKB-ARBA"/>
</dbReference>
<dbReference type="FunFam" id="1.20.1260.100:FF:000001">
    <property type="entry name" value="translocator protein 2"/>
    <property type="match status" value="1"/>
</dbReference>
<evidence type="ECO:0000256" key="3">
    <source>
        <dbReference type="ARBA" id="ARBA00022692"/>
    </source>
</evidence>
<dbReference type="AlphaFoldDB" id="A0A8J3GH97"/>
<accession>A0A8J3GH97</accession>
<evidence type="ECO:0000313" key="7">
    <source>
        <dbReference type="EMBL" id="GHC70627.1"/>
    </source>
</evidence>
<dbReference type="InterPro" id="IPR004307">
    <property type="entry name" value="TspO_MBR"/>
</dbReference>
<proteinExistence type="inferred from homology"/>
<dbReference type="PANTHER" id="PTHR10057:SF0">
    <property type="entry name" value="TRANSLOCATOR PROTEIN"/>
    <property type="match status" value="1"/>
</dbReference>
<protein>
    <submittedName>
        <fullName evidence="7">Tryptophan-rich sensory protein</fullName>
    </submittedName>
</protein>
<name>A0A8J3GH97_9HYPH</name>
<comment type="similarity">
    <text evidence="2">Belongs to the TspO/BZRP family.</text>
</comment>
<comment type="subcellular location">
    <subcellularLocation>
        <location evidence="1">Membrane</location>
        <topology evidence="1">Multi-pass membrane protein</topology>
    </subcellularLocation>
</comment>
<dbReference type="Gene3D" id="1.20.1260.100">
    <property type="entry name" value="TspO/MBR protein"/>
    <property type="match status" value="1"/>
</dbReference>
<evidence type="ECO:0000256" key="5">
    <source>
        <dbReference type="ARBA" id="ARBA00023136"/>
    </source>
</evidence>
<reference evidence="7" key="2">
    <citation type="submission" date="2020-09" db="EMBL/GenBank/DDBJ databases">
        <authorList>
            <person name="Sun Q."/>
            <person name="Kim S."/>
        </authorList>
    </citation>
    <scope>NUCLEOTIDE SEQUENCE</scope>
    <source>
        <strain evidence="7">KCTC 42097</strain>
    </source>
</reference>
<organism evidence="7 8">
    <name type="scientific">Limoniibacter endophyticus</name>
    <dbReference type="NCBI Taxonomy" id="1565040"/>
    <lineage>
        <taxon>Bacteria</taxon>
        <taxon>Pseudomonadati</taxon>
        <taxon>Pseudomonadota</taxon>
        <taxon>Alphaproteobacteria</taxon>
        <taxon>Hyphomicrobiales</taxon>
        <taxon>Bartonellaceae</taxon>
        <taxon>Limoniibacter</taxon>
    </lineage>
</organism>
<dbReference type="EMBL" id="BMZO01000005">
    <property type="protein sequence ID" value="GHC70627.1"/>
    <property type="molecule type" value="Genomic_DNA"/>
</dbReference>
<dbReference type="Pfam" id="PF03073">
    <property type="entry name" value="TspO_MBR"/>
    <property type="match status" value="1"/>
</dbReference>
<dbReference type="PIRSF" id="PIRSF005859">
    <property type="entry name" value="PBR"/>
    <property type="match status" value="1"/>
</dbReference>
<reference evidence="7" key="1">
    <citation type="journal article" date="2014" name="Int. J. Syst. Evol. Microbiol.">
        <title>Complete genome sequence of Corynebacterium casei LMG S-19264T (=DSM 44701T), isolated from a smear-ripened cheese.</title>
        <authorList>
            <consortium name="US DOE Joint Genome Institute (JGI-PGF)"/>
            <person name="Walter F."/>
            <person name="Albersmeier A."/>
            <person name="Kalinowski J."/>
            <person name="Ruckert C."/>
        </authorList>
    </citation>
    <scope>NUCLEOTIDE SEQUENCE</scope>
    <source>
        <strain evidence="7">KCTC 42097</strain>
    </source>
</reference>
<dbReference type="GO" id="GO:0016020">
    <property type="term" value="C:membrane"/>
    <property type="evidence" value="ECO:0007669"/>
    <property type="project" value="UniProtKB-SubCell"/>
</dbReference>
<feature type="transmembrane region" description="Helical" evidence="6">
    <location>
        <begin position="74"/>
        <end position="93"/>
    </location>
</feature>
<evidence type="ECO:0000313" key="8">
    <source>
        <dbReference type="Proteomes" id="UP000641137"/>
    </source>
</evidence>
<dbReference type="CDD" id="cd15904">
    <property type="entry name" value="TSPO_MBR"/>
    <property type="match status" value="1"/>
</dbReference>
<dbReference type="Proteomes" id="UP000641137">
    <property type="component" value="Unassembled WGS sequence"/>
</dbReference>
<evidence type="ECO:0000256" key="6">
    <source>
        <dbReference type="SAM" id="Phobius"/>
    </source>
</evidence>
<keyword evidence="8" id="KW-1185">Reference proteome</keyword>